<dbReference type="PANTHER" id="PTHR34406">
    <property type="entry name" value="PROTEIN YCEI"/>
    <property type="match status" value="1"/>
</dbReference>
<dbReference type="Pfam" id="PF04264">
    <property type="entry name" value="YceI"/>
    <property type="match status" value="1"/>
</dbReference>
<dbReference type="Proteomes" id="UP000050416">
    <property type="component" value="Unassembled WGS sequence"/>
</dbReference>
<dbReference type="OrthoDB" id="9811006at2"/>
<comment type="caution">
    <text evidence="3">The sequence shown here is derived from an EMBL/GenBank/DDBJ whole genome shotgun (WGS) entry which is preliminary data.</text>
</comment>
<dbReference type="SMART" id="SM00867">
    <property type="entry name" value="YceI"/>
    <property type="match status" value="1"/>
</dbReference>
<dbReference type="Gene3D" id="2.40.128.110">
    <property type="entry name" value="Lipid/polyisoprenoid-binding, YceI-like"/>
    <property type="match status" value="1"/>
</dbReference>
<proteinExistence type="predicted"/>
<gene>
    <name evidence="3" type="ORF">HLUCCX14_02310</name>
</gene>
<evidence type="ECO:0000313" key="4">
    <source>
        <dbReference type="Proteomes" id="UP000050416"/>
    </source>
</evidence>
<accession>A0A0P8BPV2</accession>
<reference evidence="3 4" key="1">
    <citation type="submission" date="2015-09" db="EMBL/GenBank/DDBJ databases">
        <title>Identification and resolution of microdiversity through metagenomic sequencing of parallel consortia.</title>
        <authorList>
            <person name="Nelson W.C."/>
            <person name="Romine M.F."/>
            <person name="Lindemann S.R."/>
        </authorList>
    </citation>
    <scope>NUCLEOTIDE SEQUENCE [LARGE SCALE GENOMIC DNA]</scope>
    <source>
        <strain evidence="3">HL-55</strain>
    </source>
</reference>
<dbReference type="InterPro" id="IPR036761">
    <property type="entry name" value="TTHA0802/YceI-like_sf"/>
</dbReference>
<evidence type="ECO:0000256" key="1">
    <source>
        <dbReference type="SAM" id="SignalP"/>
    </source>
</evidence>
<evidence type="ECO:0000259" key="2">
    <source>
        <dbReference type="SMART" id="SM00867"/>
    </source>
</evidence>
<dbReference type="PANTHER" id="PTHR34406:SF1">
    <property type="entry name" value="PROTEIN YCEI"/>
    <property type="match status" value="1"/>
</dbReference>
<feature type="domain" description="Lipid/polyisoprenoid-binding YceI-like" evidence="2">
    <location>
        <begin position="27"/>
        <end position="194"/>
    </location>
</feature>
<name>A0A0P8BPV2_9GAMM</name>
<dbReference type="AlphaFoldDB" id="A0A0P8BPV2"/>
<dbReference type="EMBL" id="LJZQ01000002">
    <property type="protein sequence ID" value="KPQ30409.1"/>
    <property type="molecule type" value="Genomic_DNA"/>
</dbReference>
<dbReference type="PATRIC" id="fig|1305731.5.peg.3250"/>
<dbReference type="InterPro" id="IPR007372">
    <property type="entry name" value="Lipid/polyisoprenoid-bd_YceI"/>
</dbReference>
<organism evidence="3 4">
    <name type="scientific">Marinobacter excellens HL-55</name>
    <dbReference type="NCBI Taxonomy" id="1305731"/>
    <lineage>
        <taxon>Bacteria</taxon>
        <taxon>Pseudomonadati</taxon>
        <taxon>Pseudomonadota</taxon>
        <taxon>Gammaproteobacteria</taxon>
        <taxon>Pseudomonadales</taxon>
        <taxon>Marinobacteraceae</taxon>
        <taxon>Marinobacter</taxon>
    </lineage>
</organism>
<feature type="signal peptide" evidence="1">
    <location>
        <begin position="1"/>
        <end position="23"/>
    </location>
</feature>
<keyword evidence="1" id="KW-0732">Signal</keyword>
<dbReference type="STRING" id="1305731.GCA_000934705_01410"/>
<dbReference type="SUPFAM" id="SSF101874">
    <property type="entry name" value="YceI-like"/>
    <property type="match status" value="1"/>
</dbReference>
<feature type="chain" id="PRO_5006148539" description="Lipid/polyisoprenoid-binding YceI-like domain-containing protein" evidence="1">
    <location>
        <begin position="24"/>
        <end position="197"/>
    </location>
</feature>
<protein>
    <recommendedName>
        <fullName evidence="2">Lipid/polyisoprenoid-binding YceI-like domain-containing protein</fullName>
    </recommendedName>
</protein>
<evidence type="ECO:0000313" key="3">
    <source>
        <dbReference type="EMBL" id="KPQ30409.1"/>
    </source>
</evidence>
<sequence length="197" mass="21820">MNTDFIKTSAAALLMAASPTLFAAPATFEVDDEHFSMAFEVMHIGYAPVMGIFKEVEGEFVYDEDTGELSSGQLLFKANSVFTNHDKRDDHLRNKDFLDTRRHKDITFDVTGFERTGDNTGVVTGDLTLLGQTNPVDVDVTLNKADVYPFGHEKHTLGISASAVIKRSDWGMTYGLDQNMVGDEVTLRFGFEAILKP</sequence>